<dbReference type="KEGG" id="pfla:Pflav_049660"/>
<feature type="transmembrane region" description="Helical" evidence="1">
    <location>
        <begin position="143"/>
        <end position="162"/>
    </location>
</feature>
<organism evidence="2 3">
    <name type="scientific">Phytohabitans flavus</name>
    <dbReference type="NCBI Taxonomy" id="1076124"/>
    <lineage>
        <taxon>Bacteria</taxon>
        <taxon>Bacillati</taxon>
        <taxon>Actinomycetota</taxon>
        <taxon>Actinomycetes</taxon>
        <taxon>Micromonosporales</taxon>
        <taxon>Micromonosporaceae</taxon>
    </lineage>
</organism>
<gene>
    <name evidence="2" type="ORF">Pflav_049660</name>
</gene>
<feature type="transmembrane region" description="Helical" evidence="1">
    <location>
        <begin position="5"/>
        <end position="26"/>
    </location>
</feature>
<keyword evidence="3" id="KW-1185">Reference proteome</keyword>
<accession>A0A6F8XXJ0</accession>
<dbReference type="RefSeq" id="WP_173038203.1">
    <property type="nucleotide sequence ID" value="NZ_AP022870.1"/>
</dbReference>
<reference evidence="2 3" key="1">
    <citation type="submission" date="2020-03" db="EMBL/GenBank/DDBJ databases">
        <title>Whole genome shotgun sequence of Phytohabitans flavus NBRC 107702.</title>
        <authorList>
            <person name="Komaki H."/>
            <person name="Tamura T."/>
        </authorList>
    </citation>
    <scope>NUCLEOTIDE SEQUENCE [LARGE SCALE GENOMIC DNA]</scope>
    <source>
        <strain evidence="2 3">NBRC 107702</strain>
    </source>
</reference>
<sequence>MQGALFALAFIAFCVLYLFLTFLIAIPYTGWAFVFGLAAGLLLVTFHAWLVLASHASSPLQRPADGYLGPRPGQSRRDLHDFAWPQYFVHQVWLDLFAIMNRANGDTLWLWRAAWRRIPPLRLPHQLVYRSRDGGADHVDRPLVALLGLPVLAIPGGFLVGLTLGGLFALVLLLAGGAFVTAFAWALGWLAIAVQRAAERWWRWAKRSTPCCAHCFFPAELPVYQCPNEHDATLPRQSDRHRDLRPGRLGVVYRRCGCDTRLPASRIRAGRTLRARCPKCDAPLPDGAGWATELRIGVFGAAGAGKTRLVEAAVRDLTMSKGGATVDHVTGNGGTPGVGSARATTLRIKRWRRPTLVHIFDAPGAALVDPARNSRYHYFDVAAGLLFVLDACSITQVRAQHATAPGHLTTGDRIASHDPEDSYQALVTALQRRGVETGGQRLAFVLTKGDLVAMLPAGQDLEPNSRSIRDWLRAQGLDNLVLSAERDFRTVRYFLGRAATTDESEVAAPLRWLLAREGVAL</sequence>
<dbReference type="Gene3D" id="3.40.50.300">
    <property type="entry name" value="P-loop containing nucleotide triphosphate hydrolases"/>
    <property type="match status" value="1"/>
</dbReference>
<keyword evidence="1" id="KW-1133">Transmembrane helix</keyword>
<feature type="transmembrane region" description="Helical" evidence="1">
    <location>
        <begin position="168"/>
        <end position="194"/>
    </location>
</feature>
<dbReference type="Proteomes" id="UP000502508">
    <property type="component" value="Chromosome"/>
</dbReference>
<dbReference type="EMBL" id="AP022870">
    <property type="protein sequence ID" value="BCB78556.1"/>
    <property type="molecule type" value="Genomic_DNA"/>
</dbReference>
<dbReference type="InterPro" id="IPR027417">
    <property type="entry name" value="P-loop_NTPase"/>
</dbReference>
<keyword evidence="1" id="KW-0472">Membrane</keyword>
<evidence type="ECO:0000313" key="3">
    <source>
        <dbReference type="Proteomes" id="UP000502508"/>
    </source>
</evidence>
<evidence type="ECO:0000313" key="2">
    <source>
        <dbReference type="EMBL" id="BCB78556.1"/>
    </source>
</evidence>
<reference evidence="2 3" key="2">
    <citation type="submission" date="2020-03" db="EMBL/GenBank/DDBJ databases">
        <authorList>
            <person name="Ichikawa N."/>
            <person name="Kimura A."/>
            <person name="Kitahashi Y."/>
            <person name="Uohara A."/>
        </authorList>
    </citation>
    <scope>NUCLEOTIDE SEQUENCE [LARGE SCALE GENOMIC DNA]</scope>
    <source>
        <strain evidence="2 3">NBRC 107702</strain>
    </source>
</reference>
<feature type="transmembrane region" description="Helical" evidence="1">
    <location>
        <begin position="32"/>
        <end position="52"/>
    </location>
</feature>
<name>A0A6F8XXJ0_9ACTN</name>
<dbReference type="AlphaFoldDB" id="A0A6F8XXJ0"/>
<protein>
    <submittedName>
        <fullName evidence="2">Uncharacterized protein</fullName>
    </submittedName>
</protein>
<evidence type="ECO:0000256" key="1">
    <source>
        <dbReference type="SAM" id="Phobius"/>
    </source>
</evidence>
<dbReference type="SUPFAM" id="SSF52540">
    <property type="entry name" value="P-loop containing nucleoside triphosphate hydrolases"/>
    <property type="match status" value="1"/>
</dbReference>
<proteinExistence type="predicted"/>
<keyword evidence="1" id="KW-0812">Transmembrane</keyword>